<dbReference type="AlphaFoldDB" id="A0A9N7MI60"/>
<dbReference type="Proteomes" id="UP001153555">
    <property type="component" value="Unassembled WGS sequence"/>
</dbReference>
<reference evidence="1" key="1">
    <citation type="submission" date="2019-12" db="EMBL/GenBank/DDBJ databases">
        <authorList>
            <person name="Scholes J."/>
        </authorList>
    </citation>
    <scope>NUCLEOTIDE SEQUENCE</scope>
</reference>
<evidence type="ECO:0000313" key="1">
    <source>
        <dbReference type="EMBL" id="CAA0807012.1"/>
    </source>
</evidence>
<dbReference type="EMBL" id="CACSLK010000984">
    <property type="protein sequence ID" value="CAA0807012.1"/>
    <property type="molecule type" value="Genomic_DNA"/>
</dbReference>
<evidence type="ECO:0000313" key="2">
    <source>
        <dbReference type="Proteomes" id="UP001153555"/>
    </source>
</evidence>
<gene>
    <name evidence="1" type="ORF">SHERM_09885</name>
</gene>
<name>A0A9N7MI60_STRHE</name>
<proteinExistence type="predicted"/>
<dbReference type="OrthoDB" id="10594049at2759"/>
<comment type="caution">
    <text evidence="1">The sequence shown here is derived from an EMBL/GenBank/DDBJ whole genome shotgun (WGS) entry which is preliminary data.</text>
</comment>
<keyword evidence="2" id="KW-1185">Reference proteome</keyword>
<protein>
    <submittedName>
        <fullName evidence="1">Uncharacterized protein</fullName>
    </submittedName>
</protein>
<sequence>MILSTESNQAQGPVCGSGVRQYFSFQQLLKASSLRNKNARSLIHVAISSSQAEGVEFNRLLTTSILAATSSAPVPTTVTAATVRTCPLSSRTSDTTLPLGDILLLILHEKICSWEPKCIANGRIVGMRTTARMGIMKGFMLTREVVIRMELSGNGSKVFNLVWV</sequence>
<organism evidence="1 2">
    <name type="scientific">Striga hermonthica</name>
    <name type="common">Purple witchweed</name>
    <name type="synonym">Buchnera hermonthica</name>
    <dbReference type="NCBI Taxonomy" id="68872"/>
    <lineage>
        <taxon>Eukaryota</taxon>
        <taxon>Viridiplantae</taxon>
        <taxon>Streptophyta</taxon>
        <taxon>Embryophyta</taxon>
        <taxon>Tracheophyta</taxon>
        <taxon>Spermatophyta</taxon>
        <taxon>Magnoliopsida</taxon>
        <taxon>eudicotyledons</taxon>
        <taxon>Gunneridae</taxon>
        <taxon>Pentapetalae</taxon>
        <taxon>asterids</taxon>
        <taxon>lamiids</taxon>
        <taxon>Lamiales</taxon>
        <taxon>Orobanchaceae</taxon>
        <taxon>Buchnereae</taxon>
        <taxon>Striga</taxon>
    </lineage>
</organism>
<accession>A0A9N7MI60</accession>